<accession>C8PID3</accession>
<sequence length="38" mass="4784">MRRRKILKFCFKFMRYYAATATTKFRLKFRGAFKSWNL</sequence>
<protein>
    <submittedName>
        <fullName evidence="1">Uncharacterized protein</fullName>
    </submittedName>
</protein>
<evidence type="ECO:0000313" key="1">
    <source>
        <dbReference type="EMBL" id="EEV17523.1"/>
    </source>
</evidence>
<reference evidence="1 2" key="1">
    <citation type="submission" date="2009-07" db="EMBL/GenBank/DDBJ databases">
        <authorList>
            <person name="Madupu R."/>
            <person name="Sebastian Y."/>
            <person name="Durkin A.S."/>
            <person name="Torralba M."/>
            <person name="Methe B."/>
            <person name="Sutton G.G."/>
            <person name="Strausberg R.L."/>
            <person name="Nelson K.E."/>
        </authorList>
    </citation>
    <scope>NUCLEOTIDE SEQUENCE [LARGE SCALE GENOMIC DNA]</scope>
    <source>
        <strain evidence="1 2">RM3268</strain>
    </source>
</reference>
<name>C8PID3_9BACT</name>
<evidence type="ECO:0000313" key="2">
    <source>
        <dbReference type="Proteomes" id="UP000005709"/>
    </source>
</evidence>
<dbReference type="Proteomes" id="UP000005709">
    <property type="component" value="Unassembled WGS sequence"/>
</dbReference>
<proteinExistence type="predicted"/>
<keyword evidence="2" id="KW-1185">Reference proteome</keyword>
<comment type="caution">
    <text evidence="1">The sequence shown here is derived from an EMBL/GenBank/DDBJ whole genome shotgun (WGS) entry which is preliminary data.</text>
</comment>
<gene>
    <name evidence="1" type="ORF">CAMGR0001_0114</name>
</gene>
<dbReference type="EMBL" id="ACYG01000025">
    <property type="protein sequence ID" value="EEV17523.1"/>
    <property type="molecule type" value="Genomic_DNA"/>
</dbReference>
<dbReference type="AlphaFoldDB" id="C8PID3"/>
<organism evidence="1 2">
    <name type="scientific">Campylobacter gracilis RM3268</name>
    <dbReference type="NCBI Taxonomy" id="553220"/>
    <lineage>
        <taxon>Bacteria</taxon>
        <taxon>Pseudomonadati</taxon>
        <taxon>Campylobacterota</taxon>
        <taxon>Epsilonproteobacteria</taxon>
        <taxon>Campylobacterales</taxon>
        <taxon>Campylobacteraceae</taxon>
        <taxon>Campylobacter</taxon>
    </lineage>
</organism>